<evidence type="ECO:0000256" key="1">
    <source>
        <dbReference type="SAM" id="Phobius"/>
    </source>
</evidence>
<keyword evidence="1" id="KW-0472">Membrane</keyword>
<dbReference type="InterPro" id="IPR013879">
    <property type="entry name" value="DUF1761"/>
</dbReference>
<feature type="transmembrane region" description="Helical" evidence="1">
    <location>
        <begin position="6"/>
        <end position="23"/>
    </location>
</feature>
<organism evidence="2 3">
    <name type="scientific">Paramecium primaurelia</name>
    <dbReference type="NCBI Taxonomy" id="5886"/>
    <lineage>
        <taxon>Eukaryota</taxon>
        <taxon>Sar</taxon>
        <taxon>Alveolata</taxon>
        <taxon>Ciliophora</taxon>
        <taxon>Intramacronucleata</taxon>
        <taxon>Oligohymenophorea</taxon>
        <taxon>Peniculida</taxon>
        <taxon>Parameciidae</taxon>
        <taxon>Paramecium</taxon>
    </lineage>
</organism>
<dbReference type="Pfam" id="PF08570">
    <property type="entry name" value="DUF1761"/>
    <property type="match status" value="1"/>
</dbReference>
<keyword evidence="1" id="KW-1133">Transmembrane helix</keyword>
<dbReference type="OMA" id="ICAEISQ"/>
<evidence type="ECO:0000313" key="2">
    <source>
        <dbReference type="EMBL" id="CAD8095868.1"/>
    </source>
</evidence>
<name>A0A8S1NT97_PARPR</name>
<gene>
    <name evidence="2" type="ORF">PPRIM_AZ9-3.1.T0990192</name>
</gene>
<evidence type="ECO:0000313" key="3">
    <source>
        <dbReference type="Proteomes" id="UP000688137"/>
    </source>
</evidence>
<proteinExistence type="predicted"/>
<comment type="caution">
    <text evidence="2">The sequence shown here is derived from an EMBL/GenBank/DDBJ whole genome shotgun (WGS) entry which is preliminary data.</text>
</comment>
<sequence length="134" mass="15183">MYQQILPAAVGTFLTSVFGHFWYSDSCFGLQWKAGAQIKQPYQNDNSNGQIIEILARFVKSYCFILFYVYLNLKDYSSTFQLILIIVGGIILPNGLSALAWEMKRKEYILIQTSEHVASLLILAICAEISQKST</sequence>
<feature type="transmembrane region" description="Helical" evidence="1">
    <location>
        <begin position="79"/>
        <end position="101"/>
    </location>
</feature>
<dbReference type="EMBL" id="CAJJDM010000102">
    <property type="protein sequence ID" value="CAD8095868.1"/>
    <property type="molecule type" value="Genomic_DNA"/>
</dbReference>
<dbReference type="AlphaFoldDB" id="A0A8S1NT97"/>
<dbReference type="Proteomes" id="UP000688137">
    <property type="component" value="Unassembled WGS sequence"/>
</dbReference>
<keyword evidence="3" id="KW-1185">Reference proteome</keyword>
<reference evidence="2" key="1">
    <citation type="submission" date="2021-01" db="EMBL/GenBank/DDBJ databases">
        <authorList>
            <consortium name="Genoscope - CEA"/>
            <person name="William W."/>
        </authorList>
    </citation>
    <scope>NUCLEOTIDE SEQUENCE</scope>
</reference>
<accession>A0A8S1NT97</accession>
<protein>
    <submittedName>
        <fullName evidence="2">Uncharacterized protein</fullName>
    </submittedName>
</protein>
<keyword evidence="1" id="KW-0812">Transmembrane</keyword>